<evidence type="ECO:0000256" key="5">
    <source>
        <dbReference type="ARBA" id="ARBA00022692"/>
    </source>
</evidence>
<evidence type="ECO:0000256" key="6">
    <source>
        <dbReference type="ARBA" id="ARBA00022968"/>
    </source>
</evidence>
<dbReference type="GO" id="GO:0005886">
    <property type="term" value="C:plasma membrane"/>
    <property type="evidence" value="ECO:0007669"/>
    <property type="project" value="UniProtKB-SubCell"/>
</dbReference>
<dbReference type="EMBL" id="CDSC02000112">
    <property type="protein sequence ID" value="SEH69862.1"/>
    <property type="molecule type" value="Genomic_DNA"/>
</dbReference>
<sequence length="173" mass="19969">MEQKKITKKFWIKLVSAPILMFAFAYAMVPIYTVFCEITGFNGTTGRVETEQQYEVDEQRKIEVSFFAMTMGGFPVQFGPKVNSMTIVPGKFYTTSYIAKNNTDETVIGQAIPSVAPTDAALYFKKLECFCFNRQIFKPHEEVEMTLRFVVEPELDKRIKDISLSYNFFKLEK</sequence>
<evidence type="ECO:0000256" key="10">
    <source>
        <dbReference type="SAM" id="Phobius"/>
    </source>
</evidence>
<dbReference type="SUPFAM" id="SSF110111">
    <property type="entry name" value="Ctag/Cox11"/>
    <property type="match status" value="1"/>
</dbReference>
<dbReference type="OrthoDB" id="9804841at2"/>
<keyword evidence="7 10" id="KW-1133">Transmembrane helix</keyword>
<evidence type="ECO:0000256" key="7">
    <source>
        <dbReference type="ARBA" id="ARBA00022989"/>
    </source>
</evidence>
<name>A0A1H6LDE2_9GAMM</name>
<evidence type="ECO:0000313" key="12">
    <source>
        <dbReference type="EMBL" id="SEH82657.1"/>
    </source>
</evidence>
<evidence type="ECO:0000256" key="9">
    <source>
        <dbReference type="ARBA" id="ARBA00023136"/>
    </source>
</evidence>
<dbReference type="Pfam" id="PF04442">
    <property type="entry name" value="CtaG_Cox11"/>
    <property type="match status" value="1"/>
</dbReference>
<protein>
    <recommendedName>
        <fullName evidence="4">Cytochrome c oxidase assembly protein CtaG</fullName>
    </recommendedName>
</protein>
<evidence type="ECO:0000256" key="3">
    <source>
        <dbReference type="ARBA" id="ARBA00009620"/>
    </source>
</evidence>
<gene>
    <name evidence="11" type="ORF">BAZSYMA_ACONTIG00023_5</name>
    <name evidence="12" type="ORF">BAZSYMB_SCAFFOLD00002_50</name>
</gene>
<dbReference type="Proteomes" id="UP000198559">
    <property type="component" value="Unassembled WGS sequence"/>
</dbReference>
<dbReference type="PANTHER" id="PTHR21320">
    <property type="entry name" value="CYTOCHROME C OXIDASE ASSEMBLY PROTEIN COX11-RELATED"/>
    <property type="match status" value="1"/>
</dbReference>
<dbReference type="GO" id="GO:0005507">
    <property type="term" value="F:copper ion binding"/>
    <property type="evidence" value="ECO:0007669"/>
    <property type="project" value="InterPro"/>
</dbReference>
<dbReference type="RefSeq" id="WP_090715175.1">
    <property type="nucleotide sequence ID" value="NZ_CAESAP020000344.1"/>
</dbReference>
<evidence type="ECO:0000256" key="1">
    <source>
        <dbReference type="ARBA" id="ARBA00004007"/>
    </source>
</evidence>
<comment type="similarity">
    <text evidence="3">Belongs to the COX11/CtaG family.</text>
</comment>
<accession>A0A1H6LDE2</accession>
<dbReference type="AlphaFoldDB" id="A0A1H6LDE2"/>
<dbReference type="Gene3D" id="2.60.370.10">
    <property type="entry name" value="Ctag/Cox11"/>
    <property type="match status" value="1"/>
</dbReference>
<dbReference type="PIRSF" id="PIRSF005413">
    <property type="entry name" value="COX11"/>
    <property type="match status" value="1"/>
</dbReference>
<reference evidence="13 14" key="2">
    <citation type="submission" date="2016-06" db="EMBL/GenBank/DDBJ databases">
        <authorList>
            <person name="Petersen J."/>
            <person name="Sayavedra L."/>
        </authorList>
    </citation>
    <scope>NUCLEOTIDE SEQUENCE [LARGE SCALE GENOMIC DNA]</scope>
    <source>
        <strain evidence="14">BazSymA</strain>
        <strain evidence="13">BazSymB</strain>
    </source>
</reference>
<dbReference type="NCBIfam" id="NF003465">
    <property type="entry name" value="PRK05089.1"/>
    <property type="match status" value="1"/>
</dbReference>
<dbReference type="Proteomes" id="UP000198988">
    <property type="component" value="Unassembled WGS sequence"/>
</dbReference>
<reference evidence="12" key="1">
    <citation type="submission" date="2016-06" db="EMBL/GenBank/DDBJ databases">
        <authorList>
            <person name="Olsen C.W."/>
            <person name="Carey S."/>
            <person name="Hinshaw L."/>
            <person name="Karasin A.I."/>
        </authorList>
    </citation>
    <scope>NUCLEOTIDE SEQUENCE [LARGE SCALE GENOMIC DNA]</scope>
    <source>
        <strain evidence="11">BazSymA</strain>
        <strain evidence="12">BazSymB</strain>
    </source>
</reference>
<evidence type="ECO:0000313" key="13">
    <source>
        <dbReference type="Proteomes" id="UP000198559"/>
    </source>
</evidence>
<evidence type="ECO:0000256" key="8">
    <source>
        <dbReference type="ARBA" id="ARBA00023008"/>
    </source>
</evidence>
<evidence type="ECO:0000313" key="14">
    <source>
        <dbReference type="Proteomes" id="UP000198988"/>
    </source>
</evidence>
<comment type="subcellular location">
    <subcellularLocation>
        <location evidence="2">Cell inner membrane</location>
        <topology evidence="2">Single-pass type II membrane protein</topology>
        <orientation evidence="2">Periplasmic side</orientation>
    </subcellularLocation>
</comment>
<dbReference type="EMBL" id="CVUD02000163">
    <property type="protein sequence ID" value="SEH82657.1"/>
    <property type="molecule type" value="Genomic_DNA"/>
</dbReference>
<dbReference type="PANTHER" id="PTHR21320:SF3">
    <property type="entry name" value="CYTOCHROME C OXIDASE ASSEMBLY PROTEIN COX11, MITOCHONDRIAL-RELATED"/>
    <property type="match status" value="1"/>
</dbReference>
<keyword evidence="5 10" id="KW-0812">Transmembrane</keyword>
<evidence type="ECO:0000256" key="2">
    <source>
        <dbReference type="ARBA" id="ARBA00004382"/>
    </source>
</evidence>
<dbReference type="InterPro" id="IPR007533">
    <property type="entry name" value="Cyt_c_oxidase_assmbl_CtaG"/>
</dbReference>
<dbReference type="InterPro" id="IPR023471">
    <property type="entry name" value="CtaG/Cox11_dom_sf"/>
</dbReference>
<proteinExistence type="inferred from homology"/>
<keyword evidence="6" id="KW-0735">Signal-anchor</keyword>
<keyword evidence="9 10" id="KW-0472">Membrane</keyword>
<comment type="function">
    <text evidence="1">Exerts its effect at some terminal stage of cytochrome c oxidase synthesis, probably by being involved in the insertion of the copper B into subunit I.</text>
</comment>
<evidence type="ECO:0000256" key="4">
    <source>
        <dbReference type="ARBA" id="ARBA00015384"/>
    </source>
</evidence>
<keyword evidence="8" id="KW-0186">Copper</keyword>
<dbReference type="STRING" id="235205.BAZSYMB_SCAFFOLD00002_50"/>
<evidence type="ECO:0000313" key="11">
    <source>
        <dbReference type="EMBL" id="SEH69862.1"/>
    </source>
</evidence>
<organism evidence="12 13">
    <name type="scientific">Bathymodiolus azoricus thioautotrophic gill symbiont</name>
    <dbReference type="NCBI Taxonomy" id="235205"/>
    <lineage>
        <taxon>Bacteria</taxon>
        <taxon>Pseudomonadati</taxon>
        <taxon>Pseudomonadota</taxon>
        <taxon>Gammaproteobacteria</taxon>
        <taxon>sulfur-oxidizing symbionts</taxon>
    </lineage>
</organism>
<feature type="transmembrane region" description="Helical" evidence="10">
    <location>
        <begin position="12"/>
        <end position="35"/>
    </location>
</feature>